<evidence type="ECO:0000313" key="1">
    <source>
        <dbReference type="EMBL" id="KZS18048.1"/>
    </source>
</evidence>
<comment type="caution">
    <text evidence="1">The sequence shown here is derived from an EMBL/GenBank/DDBJ whole genome shotgun (WGS) entry which is preliminary data.</text>
</comment>
<keyword evidence="2" id="KW-1185">Reference proteome</keyword>
<name>A0A162NJN9_9CRUS</name>
<sequence length="58" mass="6798">MKSVNETLHAKIVKYSYKKDLGCREGILIKQLSSNDQVEWIIFLSINRTLILDIYLIE</sequence>
<gene>
    <name evidence="1" type="ORF">APZ42_016075</name>
</gene>
<proteinExistence type="predicted"/>
<dbReference type="Proteomes" id="UP000076858">
    <property type="component" value="Unassembled WGS sequence"/>
</dbReference>
<evidence type="ECO:0000313" key="2">
    <source>
        <dbReference type="Proteomes" id="UP000076858"/>
    </source>
</evidence>
<organism evidence="1 2">
    <name type="scientific">Daphnia magna</name>
    <dbReference type="NCBI Taxonomy" id="35525"/>
    <lineage>
        <taxon>Eukaryota</taxon>
        <taxon>Metazoa</taxon>
        <taxon>Ecdysozoa</taxon>
        <taxon>Arthropoda</taxon>
        <taxon>Crustacea</taxon>
        <taxon>Branchiopoda</taxon>
        <taxon>Diplostraca</taxon>
        <taxon>Cladocera</taxon>
        <taxon>Anomopoda</taxon>
        <taxon>Daphniidae</taxon>
        <taxon>Daphnia</taxon>
    </lineage>
</organism>
<accession>A0A162NJN9</accession>
<dbReference type="EMBL" id="LRGB01000568">
    <property type="protein sequence ID" value="KZS18048.1"/>
    <property type="molecule type" value="Genomic_DNA"/>
</dbReference>
<protein>
    <submittedName>
        <fullName evidence="1">Uncharacterized protein</fullName>
    </submittedName>
</protein>
<dbReference type="AlphaFoldDB" id="A0A162NJN9"/>
<reference evidence="1 2" key="1">
    <citation type="submission" date="2016-03" db="EMBL/GenBank/DDBJ databases">
        <title>EvidentialGene: Evidence-directed Construction of Genes on Genomes.</title>
        <authorList>
            <person name="Gilbert D.G."/>
            <person name="Choi J.-H."/>
            <person name="Mockaitis K."/>
            <person name="Colbourne J."/>
            <person name="Pfrender M."/>
        </authorList>
    </citation>
    <scope>NUCLEOTIDE SEQUENCE [LARGE SCALE GENOMIC DNA]</scope>
    <source>
        <strain evidence="1 2">Xinb3</strain>
        <tissue evidence="1">Complete organism</tissue>
    </source>
</reference>